<dbReference type="Pfam" id="PF09992">
    <property type="entry name" value="NAGPA"/>
    <property type="match status" value="1"/>
</dbReference>
<dbReference type="PANTHER" id="PTHR40446:SF2">
    <property type="entry name" value="N-ACETYLGLUCOSAMINE-1-PHOSPHODIESTER ALPHA-N-ACETYLGLUCOSAMINIDASE"/>
    <property type="match status" value="1"/>
</dbReference>
<dbReference type="InterPro" id="IPR018711">
    <property type="entry name" value="NAGPA"/>
</dbReference>
<organism evidence="2 3">
    <name type="scientific">Lactococcus lactis subsp. lactis</name>
    <name type="common">Streptococcus lactis</name>
    <dbReference type="NCBI Taxonomy" id="1360"/>
    <lineage>
        <taxon>Bacteria</taxon>
        <taxon>Bacillati</taxon>
        <taxon>Bacillota</taxon>
        <taxon>Bacilli</taxon>
        <taxon>Lactobacillales</taxon>
        <taxon>Streptococcaceae</taxon>
        <taxon>Lactococcus</taxon>
    </lineage>
</organism>
<dbReference type="RefSeq" id="WP_025016668.1">
    <property type="nucleotide sequence ID" value="NZ_BAABQR010000001.1"/>
</dbReference>
<protein>
    <submittedName>
        <fullName evidence="2">Exopolysaccharide biosynthesis protein related to N-acetylglucosamine-1-phosphodiester alpha-N-acetylglucosaminidase</fullName>
    </submittedName>
</protein>
<evidence type="ECO:0000313" key="2">
    <source>
        <dbReference type="EMBL" id="GAM79962.1"/>
    </source>
</evidence>
<dbReference type="AlphaFoldDB" id="A0A0B8QSQ6"/>
<dbReference type="InterPro" id="IPR014565">
    <property type="entry name" value="EpsL_firmicutes"/>
</dbReference>
<dbReference type="PANTHER" id="PTHR40446">
    <property type="entry name" value="N-ACETYLGLUCOSAMINE-1-PHOSPHODIESTER ALPHA-N-ACETYLGLUCOSAMINIDASE"/>
    <property type="match status" value="1"/>
</dbReference>
<dbReference type="PIRSF" id="PIRSF031512">
    <property type="entry name" value="EpsL"/>
    <property type="match status" value="1"/>
</dbReference>
<evidence type="ECO:0000256" key="1">
    <source>
        <dbReference type="SAM" id="MobiDB-lite"/>
    </source>
</evidence>
<feature type="region of interest" description="Disordered" evidence="1">
    <location>
        <begin position="50"/>
        <end position="75"/>
    </location>
</feature>
<dbReference type="PATRIC" id="fig|1360.96.peg.1232"/>
<feature type="compositionally biased region" description="Low complexity" evidence="1">
    <location>
        <begin position="50"/>
        <end position="71"/>
    </location>
</feature>
<name>A0A0B8QSQ6_LACLL</name>
<proteinExistence type="predicted"/>
<accession>A0A0B8QSQ6</accession>
<sequence length="302" mass="32684">MVKKSLSKKLIIIPLIIILLLLSVGVGKYFYDKTTAIPLSASTEQRVIKTSKSNGYSSPSSSTTESSKSQSEATISVENTGEAGWGNVKSQGYSDKFTDLSTGSFKIYKAHSPQILKTATSADSPVMSMSEVVSKYPNSLIMNASGFNMSTGKVTGFQINNGKLFKDWNSDKRAKNAFVFNKDGSVKVYDSSTPASKILKNGAETSFSFGSILIKDGKSLPSDGTVNWEIHSFLGNDKNNNIYLIISDTSTGYQAIMSELQSLHLENVIVMDGGGSSQMSLNGQMIYASQDNRSVNDYIVLK</sequence>
<dbReference type="Proteomes" id="UP000031847">
    <property type="component" value="Unassembled WGS sequence"/>
</dbReference>
<comment type="caution">
    <text evidence="2">The sequence shown here is derived from an EMBL/GenBank/DDBJ whole genome shotgun (WGS) entry which is preliminary data.</text>
</comment>
<evidence type="ECO:0000313" key="3">
    <source>
        <dbReference type="Proteomes" id="UP000031847"/>
    </source>
</evidence>
<gene>
    <name evidence="2" type="ORF">JCM5805K_1070</name>
</gene>
<dbReference type="EMBL" id="BBSI01000017">
    <property type="protein sequence ID" value="GAM79962.1"/>
    <property type="molecule type" value="Genomic_DNA"/>
</dbReference>
<reference evidence="2 3" key="1">
    <citation type="submission" date="2015-01" db="EMBL/GenBank/DDBJ databases">
        <title>Lactococcus lactis subsp.lactis JCM 5805 whole genome shotgun sequence.</title>
        <authorList>
            <person name="Fujii T."/>
            <person name="Tomita Y."/>
            <person name="Ikushima S."/>
            <person name="Fujiwara D."/>
        </authorList>
    </citation>
    <scope>NUCLEOTIDE SEQUENCE [LARGE SCALE GENOMIC DNA]</scope>
    <source>
        <strain evidence="2 3">JCM 5805</strain>
    </source>
</reference>